<dbReference type="OrthoDB" id="2353183at2"/>
<organism evidence="2 3">
    <name type="scientific">Salsuginibacillus halophilus</name>
    <dbReference type="NCBI Taxonomy" id="517424"/>
    <lineage>
        <taxon>Bacteria</taxon>
        <taxon>Bacillati</taxon>
        <taxon>Bacillota</taxon>
        <taxon>Bacilli</taxon>
        <taxon>Bacillales</taxon>
        <taxon>Bacillaceae</taxon>
        <taxon>Salsuginibacillus</taxon>
    </lineage>
</organism>
<keyword evidence="1" id="KW-1133">Transmembrane helix</keyword>
<name>A0A2P8HX14_9BACI</name>
<gene>
    <name evidence="2" type="ORF">B0H94_10257</name>
</gene>
<keyword evidence="1" id="KW-0812">Transmembrane</keyword>
<comment type="caution">
    <text evidence="2">The sequence shown here is derived from an EMBL/GenBank/DDBJ whole genome shotgun (WGS) entry which is preliminary data.</text>
</comment>
<evidence type="ECO:0000256" key="1">
    <source>
        <dbReference type="SAM" id="Phobius"/>
    </source>
</evidence>
<evidence type="ECO:0000313" key="3">
    <source>
        <dbReference type="Proteomes" id="UP000242310"/>
    </source>
</evidence>
<feature type="transmembrane region" description="Helical" evidence="1">
    <location>
        <begin position="64"/>
        <end position="85"/>
    </location>
</feature>
<evidence type="ECO:0000313" key="2">
    <source>
        <dbReference type="EMBL" id="PSL50781.1"/>
    </source>
</evidence>
<dbReference type="Proteomes" id="UP000242310">
    <property type="component" value="Unassembled WGS sequence"/>
</dbReference>
<dbReference type="EMBL" id="PYAV01000002">
    <property type="protein sequence ID" value="PSL50781.1"/>
    <property type="molecule type" value="Genomic_DNA"/>
</dbReference>
<keyword evidence="3" id="KW-1185">Reference proteome</keyword>
<protein>
    <submittedName>
        <fullName evidence="2">Uncharacterized protein DUF3397</fullName>
    </submittedName>
</protein>
<keyword evidence="1" id="KW-0472">Membrane</keyword>
<reference evidence="2 3" key="1">
    <citation type="submission" date="2018-03" db="EMBL/GenBank/DDBJ databases">
        <title>Genomic Encyclopedia of Type Strains, Phase III (KMG-III): the genomes of soil and plant-associated and newly described type strains.</title>
        <authorList>
            <person name="Whitman W."/>
        </authorList>
    </citation>
    <scope>NUCLEOTIDE SEQUENCE [LARGE SCALE GENOMIC DNA]</scope>
    <source>
        <strain evidence="2 3">CGMCC 1.07653</strain>
    </source>
</reference>
<sequence length="130" mass="15391">MINVLELFVAALLTLPLLLWYALYIVRVKMHGSKWRAVYFACDVSTIFFIGGAHVLIYEIWGLSLFWLFIVFTLMMLALFTYQVYKKDEEVNAKRAVKNVWRLNFLLFSVGYIVIFLYGLVFHWLDQMAF</sequence>
<feature type="transmembrane region" description="Helical" evidence="1">
    <location>
        <begin position="38"/>
        <end position="58"/>
    </location>
</feature>
<accession>A0A2P8HX14</accession>
<dbReference type="RefSeq" id="WP_106587506.1">
    <property type="nucleotide sequence ID" value="NZ_PYAV01000002.1"/>
</dbReference>
<dbReference type="AlphaFoldDB" id="A0A2P8HX14"/>
<proteinExistence type="predicted"/>
<dbReference type="InterPro" id="IPR024515">
    <property type="entry name" value="DUF3397"/>
</dbReference>
<feature type="transmembrane region" description="Helical" evidence="1">
    <location>
        <begin position="105"/>
        <end position="125"/>
    </location>
</feature>
<dbReference type="Pfam" id="PF11877">
    <property type="entry name" value="DUF3397"/>
    <property type="match status" value="1"/>
</dbReference>
<feature type="transmembrane region" description="Helical" evidence="1">
    <location>
        <begin position="6"/>
        <end position="26"/>
    </location>
</feature>